<keyword evidence="1" id="KW-0472">Membrane</keyword>
<comment type="caution">
    <text evidence="2">The sequence shown here is derived from an EMBL/GenBank/DDBJ whole genome shotgun (WGS) entry which is preliminary data.</text>
</comment>
<sequence>MSYMKYTPYLYLIFSLYFFYDSIEKWNDPQATPILSLLIGAVALFMFFFRMHFAKKMANRKNNS</sequence>
<name>A0ABV4KF63_9FLAO</name>
<organism evidence="2 3">
    <name type="scientific">Flavobacterium frigidarium</name>
    <dbReference type="NCBI Taxonomy" id="99286"/>
    <lineage>
        <taxon>Bacteria</taxon>
        <taxon>Pseudomonadati</taxon>
        <taxon>Bacteroidota</taxon>
        <taxon>Flavobacteriia</taxon>
        <taxon>Flavobacteriales</taxon>
        <taxon>Flavobacteriaceae</taxon>
        <taxon>Flavobacterium</taxon>
    </lineage>
</organism>
<proteinExistence type="predicted"/>
<evidence type="ECO:0008006" key="4">
    <source>
        <dbReference type="Google" id="ProtNLM"/>
    </source>
</evidence>
<dbReference type="Proteomes" id="UP001568894">
    <property type="component" value="Unassembled WGS sequence"/>
</dbReference>
<feature type="transmembrane region" description="Helical" evidence="1">
    <location>
        <begin position="7"/>
        <end position="23"/>
    </location>
</feature>
<dbReference type="RefSeq" id="WP_084157734.1">
    <property type="nucleotide sequence ID" value="NZ_JASMRN010000012.1"/>
</dbReference>
<feature type="transmembrane region" description="Helical" evidence="1">
    <location>
        <begin position="35"/>
        <end position="53"/>
    </location>
</feature>
<reference evidence="2 3" key="1">
    <citation type="submission" date="2023-05" db="EMBL/GenBank/DDBJ databases">
        <title>Adaptations of aquatic viruses from atmosphere-close ecosystems of the Central Arctic Ocean.</title>
        <authorList>
            <person name="Rahlff J."/>
            <person name="Holmfeldt K."/>
        </authorList>
    </citation>
    <scope>NUCLEOTIDE SEQUENCE [LARGE SCALE GENOMIC DNA]</scope>
    <source>
        <strain evidence="2 3">Arc14</strain>
    </source>
</reference>
<dbReference type="EMBL" id="JASMRN010000012">
    <property type="protein sequence ID" value="MEZ7516292.1"/>
    <property type="molecule type" value="Genomic_DNA"/>
</dbReference>
<evidence type="ECO:0000313" key="3">
    <source>
        <dbReference type="Proteomes" id="UP001568894"/>
    </source>
</evidence>
<protein>
    <recommendedName>
        <fullName evidence="4">PEP-CTERM protein-sorting domain-containing protein</fullName>
    </recommendedName>
</protein>
<gene>
    <name evidence="2" type="ORF">QO192_13505</name>
</gene>
<evidence type="ECO:0000313" key="2">
    <source>
        <dbReference type="EMBL" id="MEZ7516292.1"/>
    </source>
</evidence>
<evidence type="ECO:0000256" key="1">
    <source>
        <dbReference type="SAM" id="Phobius"/>
    </source>
</evidence>
<accession>A0ABV4KF63</accession>
<keyword evidence="1" id="KW-0812">Transmembrane</keyword>
<keyword evidence="1" id="KW-1133">Transmembrane helix</keyword>
<keyword evidence="3" id="KW-1185">Reference proteome</keyword>